<keyword evidence="4" id="KW-1185">Reference proteome</keyword>
<feature type="non-terminal residue" evidence="3">
    <location>
        <position position="216"/>
    </location>
</feature>
<evidence type="ECO:0008006" key="5">
    <source>
        <dbReference type="Google" id="ProtNLM"/>
    </source>
</evidence>
<dbReference type="Proteomes" id="UP001153737">
    <property type="component" value="Chromosome 4"/>
</dbReference>
<evidence type="ECO:0000313" key="3">
    <source>
        <dbReference type="EMBL" id="CAG9821398.1"/>
    </source>
</evidence>
<proteinExistence type="inferred from homology"/>
<dbReference type="AlphaFoldDB" id="A0A9N9SIW0"/>
<organism evidence="3 4">
    <name type="scientific">Phaedon cochleariae</name>
    <name type="common">Mustard beetle</name>
    <dbReference type="NCBI Taxonomy" id="80249"/>
    <lineage>
        <taxon>Eukaryota</taxon>
        <taxon>Metazoa</taxon>
        <taxon>Ecdysozoa</taxon>
        <taxon>Arthropoda</taxon>
        <taxon>Hexapoda</taxon>
        <taxon>Insecta</taxon>
        <taxon>Pterygota</taxon>
        <taxon>Neoptera</taxon>
        <taxon>Endopterygota</taxon>
        <taxon>Coleoptera</taxon>
        <taxon>Polyphaga</taxon>
        <taxon>Cucujiformia</taxon>
        <taxon>Chrysomeloidea</taxon>
        <taxon>Chrysomelidae</taxon>
        <taxon>Chrysomelinae</taxon>
        <taxon>Chrysomelini</taxon>
        <taxon>Phaedon</taxon>
    </lineage>
</organism>
<dbReference type="PANTHER" id="PTHR13234:SF69">
    <property type="entry name" value="GILT-LIKE PROTEIN 1"/>
    <property type="match status" value="1"/>
</dbReference>
<protein>
    <recommendedName>
        <fullName evidence="5">Gamma-interferon-inducible lysosomal thiol reductase</fullName>
    </recommendedName>
</protein>
<sequence length="216" mass="23871">SVYYESLCPDSKKFFTQQLYPSLQGNLSSFVNLILVPYGKSKSTFDVNQYQFECHHGVNECYGNKIQACALKLIDGGNNTPDFGFNKVSLGFINCLMDKADKNGQVIFPTKDCALYNHVSNLNEIDNCANHTDASNYLAMFGSMTDAVQNPLKSVPTIVFNNQFKQADTDMAQTNFVNALCQYIHGDQPAECTRNGAFSPQVGLGLLLLAAVLRFC</sequence>
<dbReference type="PANTHER" id="PTHR13234">
    <property type="entry name" value="GAMMA-INTERFERON INDUCIBLE LYSOSOMAL THIOL REDUCTASE GILT"/>
    <property type="match status" value="1"/>
</dbReference>
<evidence type="ECO:0000256" key="1">
    <source>
        <dbReference type="ARBA" id="ARBA00005679"/>
    </source>
</evidence>
<dbReference type="EMBL" id="OU896710">
    <property type="protein sequence ID" value="CAG9821398.1"/>
    <property type="molecule type" value="Genomic_DNA"/>
</dbReference>
<name>A0A9N9SIW0_PHACE</name>
<comment type="similarity">
    <text evidence="1">Belongs to the GILT family.</text>
</comment>
<evidence type="ECO:0000313" key="4">
    <source>
        <dbReference type="Proteomes" id="UP001153737"/>
    </source>
</evidence>
<gene>
    <name evidence="3" type="ORF">PHAECO_LOCUS8373</name>
</gene>
<dbReference type="GO" id="GO:0016671">
    <property type="term" value="F:oxidoreductase activity, acting on a sulfur group of donors, disulfide as acceptor"/>
    <property type="evidence" value="ECO:0007669"/>
    <property type="project" value="InterPro"/>
</dbReference>
<dbReference type="InterPro" id="IPR004911">
    <property type="entry name" value="Interferon-induced_GILT"/>
</dbReference>
<accession>A0A9N9SIW0</accession>
<evidence type="ECO:0000256" key="2">
    <source>
        <dbReference type="ARBA" id="ARBA00023180"/>
    </source>
</evidence>
<reference evidence="3" key="2">
    <citation type="submission" date="2022-10" db="EMBL/GenBank/DDBJ databases">
        <authorList>
            <consortium name="ENA_rothamsted_submissions"/>
            <consortium name="culmorum"/>
            <person name="King R."/>
        </authorList>
    </citation>
    <scope>NUCLEOTIDE SEQUENCE</scope>
</reference>
<dbReference type="Pfam" id="PF03227">
    <property type="entry name" value="GILT"/>
    <property type="match status" value="1"/>
</dbReference>
<reference evidence="3" key="1">
    <citation type="submission" date="2022-01" db="EMBL/GenBank/DDBJ databases">
        <authorList>
            <person name="King R."/>
        </authorList>
    </citation>
    <scope>NUCLEOTIDE SEQUENCE</scope>
</reference>
<keyword evidence="2" id="KW-0325">Glycoprotein</keyword>
<dbReference type="OrthoDB" id="958254at2759"/>